<dbReference type="KEGG" id="fcz:IMF26_06720"/>
<dbReference type="InterPro" id="IPR000792">
    <property type="entry name" value="Tscrpt_reg_LuxR_C"/>
</dbReference>
<dbReference type="PROSITE" id="PS00622">
    <property type="entry name" value="HTH_LUXR_1"/>
    <property type="match status" value="1"/>
</dbReference>
<gene>
    <name evidence="2" type="ORF">IMF26_06720</name>
</gene>
<dbReference type="InterPro" id="IPR016032">
    <property type="entry name" value="Sig_transdc_resp-reg_C-effctor"/>
</dbReference>
<reference evidence="2" key="1">
    <citation type="submission" date="2020-10" db="EMBL/GenBank/DDBJ databases">
        <authorList>
            <person name="Kadnikov V."/>
            <person name="Beletsky A.V."/>
            <person name="Mardanov A.V."/>
            <person name="Karnachuk O.V."/>
            <person name="Ravin N.V."/>
        </authorList>
    </citation>
    <scope>NUCLEOTIDE SEQUENCE</scope>
    <source>
        <strain evidence="2">Bu02</strain>
    </source>
</reference>
<dbReference type="Pfam" id="PF08281">
    <property type="entry name" value="Sigma70_r4_2"/>
    <property type="match status" value="1"/>
</dbReference>
<name>A0AAT9L9S7_9FIRM</name>
<dbReference type="SUPFAM" id="SSF46894">
    <property type="entry name" value="C-terminal effector domain of the bipartite response regulators"/>
    <property type="match status" value="1"/>
</dbReference>
<feature type="domain" description="HTH luxR-type" evidence="1">
    <location>
        <begin position="25"/>
        <end position="52"/>
    </location>
</feature>
<evidence type="ECO:0000259" key="1">
    <source>
        <dbReference type="PROSITE" id="PS00622"/>
    </source>
</evidence>
<dbReference type="AlphaFoldDB" id="A0AAT9L9S7"/>
<proteinExistence type="predicted"/>
<dbReference type="Gene3D" id="1.10.10.10">
    <property type="entry name" value="Winged helix-like DNA-binding domain superfamily/Winged helix DNA-binding domain"/>
    <property type="match status" value="1"/>
</dbReference>
<dbReference type="GO" id="GO:0003677">
    <property type="term" value="F:DNA binding"/>
    <property type="evidence" value="ECO:0007669"/>
    <property type="project" value="InterPro"/>
</dbReference>
<reference evidence="2" key="2">
    <citation type="journal article" date="2023" name="Biology">
        <title>Prokaryotic Life Associated with Coal-Fire Gas Vents Revealed by Metagenomics.</title>
        <authorList>
            <person name="Kadnikov V.V."/>
            <person name="Mardanov A.V."/>
            <person name="Beletsky A.V."/>
            <person name="Karnachuk O.V."/>
            <person name="Ravin N.V."/>
        </authorList>
    </citation>
    <scope>NUCLEOTIDE SEQUENCE</scope>
    <source>
        <strain evidence="2">Bu02</strain>
    </source>
</reference>
<accession>A0AAT9L9S7</accession>
<sequence>MQIEIRGAERLSFRERQVVVLKEMGYSAQAIAEKLGLSTATVATLYNRAKTKGYQVVIVISGDPLNLFGGDEPEEESK</sequence>
<protein>
    <submittedName>
        <fullName evidence="2">Sigma-70 region 4 domain-containing protein</fullName>
    </submittedName>
</protein>
<evidence type="ECO:0000313" key="2">
    <source>
        <dbReference type="EMBL" id="QUL97795.1"/>
    </source>
</evidence>
<dbReference type="InterPro" id="IPR013249">
    <property type="entry name" value="RNA_pol_sigma70_r4_t2"/>
</dbReference>
<dbReference type="GO" id="GO:0006352">
    <property type="term" value="P:DNA-templated transcription initiation"/>
    <property type="evidence" value="ECO:0007669"/>
    <property type="project" value="InterPro"/>
</dbReference>
<organism evidence="2">
    <name type="scientific">Candidatus Fermentithermobacillus carboniphilus</name>
    <dbReference type="NCBI Taxonomy" id="3085328"/>
    <lineage>
        <taxon>Bacteria</taxon>
        <taxon>Bacillati</taxon>
        <taxon>Bacillota</taxon>
        <taxon>Candidatus Fermentithermobacillia</taxon>
        <taxon>Candidatus Fermentithermobacillales</taxon>
        <taxon>Candidatus Fermentithermobacillaceae</taxon>
        <taxon>Candidatus Fermentithermobacillus</taxon>
    </lineage>
</organism>
<dbReference type="GO" id="GO:0016987">
    <property type="term" value="F:sigma factor activity"/>
    <property type="evidence" value="ECO:0007669"/>
    <property type="project" value="InterPro"/>
</dbReference>
<dbReference type="InterPro" id="IPR036388">
    <property type="entry name" value="WH-like_DNA-bd_sf"/>
</dbReference>
<dbReference type="EMBL" id="CP062796">
    <property type="protein sequence ID" value="QUL97795.1"/>
    <property type="molecule type" value="Genomic_DNA"/>
</dbReference>